<proteinExistence type="predicted"/>
<dbReference type="AlphaFoldDB" id="A0A0K2ULF1"/>
<dbReference type="EMBL" id="HACA01021733">
    <property type="protein sequence ID" value="CDW39094.1"/>
    <property type="molecule type" value="Transcribed_RNA"/>
</dbReference>
<dbReference type="EMBL" id="HACA01021732">
    <property type="protein sequence ID" value="CDW39093.1"/>
    <property type="molecule type" value="Transcribed_RNA"/>
</dbReference>
<protein>
    <submittedName>
        <fullName evidence="1">Uncharacterized protein</fullName>
    </submittedName>
</protein>
<sequence length="40" mass="4410">MGCSGLMLEGMEFTEMILLGMKRQGMNLLGMKSPSTLMEI</sequence>
<accession>A0A0K2ULF1</accession>
<organism evidence="1">
    <name type="scientific">Lepeophtheirus salmonis</name>
    <name type="common">Salmon louse</name>
    <name type="synonym">Caligus salmonis</name>
    <dbReference type="NCBI Taxonomy" id="72036"/>
    <lineage>
        <taxon>Eukaryota</taxon>
        <taxon>Metazoa</taxon>
        <taxon>Ecdysozoa</taxon>
        <taxon>Arthropoda</taxon>
        <taxon>Crustacea</taxon>
        <taxon>Multicrustacea</taxon>
        <taxon>Hexanauplia</taxon>
        <taxon>Copepoda</taxon>
        <taxon>Siphonostomatoida</taxon>
        <taxon>Caligidae</taxon>
        <taxon>Lepeophtheirus</taxon>
    </lineage>
</organism>
<name>A0A0K2ULF1_LEPSM</name>
<evidence type="ECO:0000313" key="1">
    <source>
        <dbReference type="EMBL" id="CDW39094.1"/>
    </source>
</evidence>
<reference evidence="1" key="1">
    <citation type="submission" date="2014-05" db="EMBL/GenBank/DDBJ databases">
        <authorList>
            <person name="Chronopoulou M."/>
        </authorList>
    </citation>
    <scope>NUCLEOTIDE SEQUENCE</scope>
    <source>
        <tissue evidence="1">Whole organism</tissue>
    </source>
</reference>